<proteinExistence type="predicted"/>
<protein>
    <submittedName>
        <fullName evidence="1">Uncharacterized protein</fullName>
    </submittedName>
</protein>
<gene>
    <name evidence="1" type="ORF">GCK72_020774</name>
</gene>
<comment type="caution">
    <text evidence="1">The sequence shown here is derived from an EMBL/GenBank/DDBJ whole genome shotgun (WGS) entry which is preliminary data.</text>
</comment>
<reference evidence="1 2" key="1">
    <citation type="submission" date="2019-12" db="EMBL/GenBank/DDBJ databases">
        <title>Chromosome-level assembly of the Caenorhabditis remanei genome.</title>
        <authorList>
            <person name="Teterina A.A."/>
            <person name="Willis J.H."/>
            <person name="Phillips P.C."/>
        </authorList>
    </citation>
    <scope>NUCLEOTIDE SEQUENCE [LARGE SCALE GENOMIC DNA]</scope>
    <source>
        <strain evidence="1 2">PX506</strain>
        <tissue evidence="1">Whole organism</tissue>
    </source>
</reference>
<dbReference type="EMBL" id="WUAV01000005">
    <property type="protein sequence ID" value="KAF1754214.1"/>
    <property type="molecule type" value="Genomic_DNA"/>
</dbReference>
<evidence type="ECO:0000313" key="1">
    <source>
        <dbReference type="EMBL" id="KAF1754214.1"/>
    </source>
</evidence>
<dbReference type="GO" id="GO:0045121">
    <property type="term" value="C:membrane raft"/>
    <property type="evidence" value="ECO:0007669"/>
    <property type="project" value="TreeGrafter"/>
</dbReference>
<evidence type="ECO:0000313" key="2">
    <source>
        <dbReference type="Proteomes" id="UP000483820"/>
    </source>
</evidence>
<dbReference type="PANTHER" id="PTHR21447:SF11">
    <property type="entry name" value="RING-TYPE DOMAIN-CONTAINING PROTEIN"/>
    <property type="match status" value="1"/>
</dbReference>
<dbReference type="GeneID" id="9808894"/>
<dbReference type="GO" id="GO:0045087">
    <property type="term" value="P:innate immune response"/>
    <property type="evidence" value="ECO:0007669"/>
    <property type="project" value="TreeGrafter"/>
</dbReference>
<sequence length="1033" mass="120573">MASNSSPSAPSSLEKVIRKYIPKELIPDSWKCNNRRQEENLQDLLTQGDNPQLGMFASAEELLTQIDLYVNFPRSMQYFDMDPLDRIEPKPYLHISLTKNTFIYEKDLFKIFNCSPFDGEKHSEVMNKLNAYWKATTDDNDHKMVFYPYILAKPDVSNQRPICAPISNTLCKAFNIEWEEYVKKEKNKDTNAELNEYFTYTRSMAVWIELIKRNFNHLVDNGFINLPQLNLFPPIDFKKPRIRVFSFDEHRFVVVKEFIQILAAYQMDWSTYLERNAEDVRTLSTFSFDKISKKICQDPENQLEFVILEIPKLMFSQTPIPTWDKGYCILAADALYELLMDLIVAKKVFHISEVDILEKIWIHVKKVFDALKFYFDSTSEQINFLHLKDVDAIKAMWKHVYNTHLKRYYPNVKHFKKPSQTAFSLAGLVETLESLGLEKSCKGIITKYAKPVYMQFETETEDGLSLSQLHVAITRCEINWVVGKMPKISEFIHNQKSCNRMNIVGYMTSPTPPSPASKFDKEVRTYVPKELISPTWKCLGEDFSVQLKSLLDDEQSQLGMVESADRLEDDICCYFDLIRSKFEDPIKKLPYDYKNADEKPCIYKNDMYMMFNAIFCCPFPNPWVLDAVKMILNACWKEFAKGVSDHEMIVCLHGLDLSKFEMPPYTLPETPSKKDLATMINKWKVENRSNINEMVDFIVNYVNAFLKTYKEKEKSYEEYTADVKQIIEYVGFVIRKVAKFASDNDIHMPPLHKQLKKKKAVIRVFQVGNKKFVMAKEWRKTCEQHNIDIGRFKKEVSGMQELSTLTYDEVANKIKGVAEIVTIEKERLQTFRQTPIPYDGGYCMLAVDALYGLLLDMIVVKKVFQTNEENQLEKFFALMEFYFDVSRGVYFLSFENVEVIRTMWEYFYSHQIKKSNGKVIKKAKTAGFSVGELNETLKSLELCFEDISKYADLIYPKLANENGLSQYQLHMALIYCQVNCFARKVPKILEFIHNQNSCTRMNIVECQHCSDEAAAKKMENLEIGGKKKNKKWK</sequence>
<organism evidence="1 2">
    <name type="scientific">Caenorhabditis remanei</name>
    <name type="common">Caenorhabditis vulgaris</name>
    <dbReference type="NCBI Taxonomy" id="31234"/>
    <lineage>
        <taxon>Eukaryota</taxon>
        <taxon>Metazoa</taxon>
        <taxon>Ecdysozoa</taxon>
        <taxon>Nematoda</taxon>
        <taxon>Chromadorea</taxon>
        <taxon>Rhabditida</taxon>
        <taxon>Rhabditina</taxon>
        <taxon>Rhabditomorpha</taxon>
        <taxon>Rhabditoidea</taxon>
        <taxon>Rhabditidae</taxon>
        <taxon>Peloderinae</taxon>
        <taxon>Caenorhabditis</taxon>
    </lineage>
</organism>
<dbReference type="CTD" id="9808894"/>
<accession>A0A6A5GHH1</accession>
<name>A0A6A5GHH1_CAERE</name>
<dbReference type="PANTHER" id="PTHR21447">
    <property type="entry name" value="RING-TYPE DOMAIN-CONTAINING PROTEIN-RELATED"/>
    <property type="match status" value="1"/>
</dbReference>
<dbReference type="AlphaFoldDB" id="A0A6A5GHH1"/>
<dbReference type="Proteomes" id="UP000483820">
    <property type="component" value="Chromosome V"/>
</dbReference>
<dbReference type="KEGG" id="crq:GCK72_020774"/>
<dbReference type="RefSeq" id="XP_003106609.2">
    <property type="nucleotide sequence ID" value="XM_003106561.2"/>
</dbReference>